<dbReference type="PROSITE" id="PS51257">
    <property type="entry name" value="PROKAR_LIPOPROTEIN"/>
    <property type="match status" value="1"/>
</dbReference>
<dbReference type="PANTHER" id="PTHR13887:SF14">
    <property type="entry name" value="DISULFIDE BOND FORMATION PROTEIN D"/>
    <property type="match status" value="1"/>
</dbReference>
<dbReference type="Proteomes" id="UP000192906">
    <property type="component" value="Unassembled WGS sequence"/>
</dbReference>
<comment type="similarity">
    <text evidence="1">Belongs to the thioredoxin family. DsbA subfamily.</text>
</comment>
<protein>
    <submittedName>
        <fullName evidence="7">Protein-disulfide isomerase</fullName>
    </submittedName>
</protein>
<proteinExistence type="inferred from homology"/>
<keyword evidence="5" id="KW-0676">Redox-active center</keyword>
<keyword evidence="3" id="KW-0560">Oxidoreductase</keyword>
<dbReference type="GO" id="GO:0016853">
    <property type="term" value="F:isomerase activity"/>
    <property type="evidence" value="ECO:0007669"/>
    <property type="project" value="UniProtKB-KW"/>
</dbReference>
<dbReference type="STRING" id="1519643.SAMN06295933_0594"/>
<organism evidence="7 8">
    <name type="scientific">Desulfovibrio gilichinskyi</name>
    <dbReference type="NCBI Taxonomy" id="1519643"/>
    <lineage>
        <taxon>Bacteria</taxon>
        <taxon>Pseudomonadati</taxon>
        <taxon>Thermodesulfobacteriota</taxon>
        <taxon>Desulfovibrionia</taxon>
        <taxon>Desulfovibrionales</taxon>
        <taxon>Desulfovibrionaceae</taxon>
        <taxon>Desulfovibrio</taxon>
    </lineage>
</organism>
<dbReference type="EMBL" id="FWZU01000001">
    <property type="protein sequence ID" value="SME93176.1"/>
    <property type="molecule type" value="Genomic_DNA"/>
</dbReference>
<keyword evidence="4" id="KW-1015">Disulfide bond</keyword>
<keyword evidence="2" id="KW-0732">Signal</keyword>
<keyword evidence="7" id="KW-0413">Isomerase</keyword>
<dbReference type="Pfam" id="PF13462">
    <property type="entry name" value="Thioredoxin_4"/>
    <property type="match status" value="1"/>
</dbReference>
<reference evidence="8" key="1">
    <citation type="submission" date="2017-04" db="EMBL/GenBank/DDBJ databases">
        <authorList>
            <person name="Varghese N."/>
            <person name="Submissions S."/>
        </authorList>
    </citation>
    <scope>NUCLEOTIDE SEQUENCE [LARGE SCALE GENOMIC DNA]</scope>
    <source>
        <strain evidence="8">K3S</strain>
    </source>
</reference>
<evidence type="ECO:0000256" key="5">
    <source>
        <dbReference type="ARBA" id="ARBA00023284"/>
    </source>
</evidence>
<dbReference type="GO" id="GO:0016491">
    <property type="term" value="F:oxidoreductase activity"/>
    <property type="evidence" value="ECO:0007669"/>
    <property type="project" value="UniProtKB-KW"/>
</dbReference>
<dbReference type="Gene3D" id="3.40.30.10">
    <property type="entry name" value="Glutaredoxin"/>
    <property type="match status" value="1"/>
</dbReference>
<dbReference type="InterPro" id="IPR012336">
    <property type="entry name" value="Thioredoxin-like_fold"/>
</dbReference>
<sequence>MLKRTVLFIIVLVFVSGCASKQVLKSQIAEIIKENPQIILDAMRENNLELLKIVESGVDARNELNRKAKFQAEINNPFKPVLSPDRASIGNPDAPVTIVEYSDFLCPYCQKGAEVVRDLVAKNPAKYRLVYKHLPLHAESKKLAAVFEAIALIDKDKAFKFHDAAFQNQKKLFDDSDGKVLGKILLELGIDLGELQKVLKSAKIAENIAADQAEAKSFGFDATPTFLVNGVSIRGYVPEDKFEAIVELILEKSPKKETTDGDICEDCLNKM</sequence>
<dbReference type="AlphaFoldDB" id="A0A1X7CB29"/>
<evidence type="ECO:0000256" key="1">
    <source>
        <dbReference type="ARBA" id="ARBA00005791"/>
    </source>
</evidence>
<evidence type="ECO:0000256" key="3">
    <source>
        <dbReference type="ARBA" id="ARBA00023002"/>
    </source>
</evidence>
<gene>
    <name evidence="7" type="ORF">SAMN06295933_0594</name>
</gene>
<evidence type="ECO:0000313" key="7">
    <source>
        <dbReference type="EMBL" id="SME93176.1"/>
    </source>
</evidence>
<dbReference type="InterPro" id="IPR036249">
    <property type="entry name" value="Thioredoxin-like_sf"/>
</dbReference>
<dbReference type="OrthoDB" id="9784686at2"/>
<evidence type="ECO:0000313" key="8">
    <source>
        <dbReference type="Proteomes" id="UP000192906"/>
    </source>
</evidence>
<dbReference type="SUPFAM" id="SSF52833">
    <property type="entry name" value="Thioredoxin-like"/>
    <property type="match status" value="1"/>
</dbReference>
<evidence type="ECO:0000259" key="6">
    <source>
        <dbReference type="Pfam" id="PF13462"/>
    </source>
</evidence>
<dbReference type="PANTHER" id="PTHR13887">
    <property type="entry name" value="GLUTATHIONE S-TRANSFERASE KAPPA"/>
    <property type="match status" value="1"/>
</dbReference>
<name>A0A1X7CB29_9BACT</name>
<dbReference type="RefSeq" id="WP_085098029.1">
    <property type="nucleotide sequence ID" value="NZ_FWZU01000001.1"/>
</dbReference>
<evidence type="ECO:0000256" key="4">
    <source>
        <dbReference type="ARBA" id="ARBA00023157"/>
    </source>
</evidence>
<keyword evidence="8" id="KW-1185">Reference proteome</keyword>
<accession>A0A1X7CB29</accession>
<evidence type="ECO:0000256" key="2">
    <source>
        <dbReference type="ARBA" id="ARBA00022729"/>
    </source>
</evidence>
<feature type="domain" description="Thioredoxin-like fold" evidence="6">
    <location>
        <begin position="86"/>
        <end position="247"/>
    </location>
</feature>